<evidence type="ECO:0000313" key="3">
    <source>
        <dbReference type="Proteomes" id="UP001221757"/>
    </source>
</evidence>
<sequence>MAATKIYVSYTVWGVRSARPTEKRSVVEGIGSERKGVGRGEELSAIENFCDEEVLVNLLLKGGAVVLRAIFDPDSALFGSPAQPLVPRQDLTDKVELNEGGGIKKKHRATSIVGRWETSVGGFPTPVLSKINTDIKRLPSQVKHHEICTKLRGGVTSFNDPSESAEPDDDKIILGARAKPLDRDEPASPKMPKKPKVKFDVASQDTVWVSSPD</sequence>
<proteinExistence type="predicted"/>
<dbReference type="AlphaFoldDB" id="A0AAD7DY42"/>
<evidence type="ECO:0000313" key="2">
    <source>
        <dbReference type="EMBL" id="KAJ7700683.1"/>
    </source>
</evidence>
<protein>
    <submittedName>
        <fullName evidence="2">Uncharacterized protein</fullName>
    </submittedName>
</protein>
<organism evidence="2 3">
    <name type="scientific">Mycena rosella</name>
    <name type="common">Pink bonnet</name>
    <name type="synonym">Agaricus rosellus</name>
    <dbReference type="NCBI Taxonomy" id="1033263"/>
    <lineage>
        <taxon>Eukaryota</taxon>
        <taxon>Fungi</taxon>
        <taxon>Dikarya</taxon>
        <taxon>Basidiomycota</taxon>
        <taxon>Agaricomycotina</taxon>
        <taxon>Agaricomycetes</taxon>
        <taxon>Agaricomycetidae</taxon>
        <taxon>Agaricales</taxon>
        <taxon>Marasmiineae</taxon>
        <taxon>Mycenaceae</taxon>
        <taxon>Mycena</taxon>
    </lineage>
</organism>
<comment type="caution">
    <text evidence="2">The sequence shown here is derived from an EMBL/GenBank/DDBJ whole genome shotgun (WGS) entry which is preliminary data.</text>
</comment>
<reference evidence="2" key="1">
    <citation type="submission" date="2023-03" db="EMBL/GenBank/DDBJ databases">
        <title>Massive genome expansion in bonnet fungi (Mycena s.s.) driven by repeated elements and novel gene families across ecological guilds.</title>
        <authorList>
            <consortium name="Lawrence Berkeley National Laboratory"/>
            <person name="Harder C.B."/>
            <person name="Miyauchi S."/>
            <person name="Viragh M."/>
            <person name="Kuo A."/>
            <person name="Thoen E."/>
            <person name="Andreopoulos B."/>
            <person name="Lu D."/>
            <person name="Skrede I."/>
            <person name="Drula E."/>
            <person name="Henrissat B."/>
            <person name="Morin E."/>
            <person name="Kohler A."/>
            <person name="Barry K."/>
            <person name="LaButti K."/>
            <person name="Morin E."/>
            <person name="Salamov A."/>
            <person name="Lipzen A."/>
            <person name="Mereny Z."/>
            <person name="Hegedus B."/>
            <person name="Baldrian P."/>
            <person name="Stursova M."/>
            <person name="Weitz H."/>
            <person name="Taylor A."/>
            <person name="Grigoriev I.V."/>
            <person name="Nagy L.G."/>
            <person name="Martin F."/>
            <person name="Kauserud H."/>
        </authorList>
    </citation>
    <scope>NUCLEOTIDE SEQUENCE</scope>
    <source>
        <strain evidence="2">CBHHK067</strain>
    </source>
</reference>
<accession>A0AAD7DY42</accession>
<feature type="compositionally biased region" description="Polar residues" evidence="1">
    <location>
        <begin position="203"/>
        <end position="213"/>
    </location>
</feature>
<dbReference type="Proteomes" id="UP001221757">
    <property type="component" value="Unassembled WGS sequence"/>
</dbReference>
<keyword evidence="3" id="KW-1185">Reference proteome</keyword>
<name>A0AAD7DY42_MYCRO</name>
<dbReference type="EMBL" id="JARKIE010000019">
    <property type="protein sequence ID" value="KAJ7700683.1"/>
    <property type="molecule type" value="Genomic_DNA"/>
</dbReference>
<gene>
    <name evidence="2" type="ORF">B0H17DRAFT_1128550</name>
</gene>
<feature type="region of interest" description="Disordered" evidence="1">
    <location>
        <begin position="154"/>
        <end position="213"/>
    </location>
</feature>
<evidence type="ECO:0000256" key="1">
    <source>
        <dbReference type="SAM" id="MobiDB-lite"/>
    </source>
</evidence>